<dbReference type="OMA" id="WDIIATI"/>
<proteinExistence type="predicted"/>
<feature type="transmembrane region" description="Helical" evidence="1">
    <location>
        <begin position="147"/>
        <end position="166"/>
    </location>
</feature>
<keyword evidence="1" id="KW-0812">Transmembrane</keyword>
<evidence type="ECO:0000313" key="3">
    <source>
        <dbReference type="EMBL" id="PBK87097.1"/>
    </source>
</evidence>
<gene>
    <name evidence="3" type="ORF">ARMGADRAFT_1168710</name>
</gene>
<dbReference type="Pfam" id="PF20151">
    <property type="entry name" value="DUF6533"/>
    <property type="match status" value="1"/>
</dbReference>
<name>A0A2H3DDD2_ARMGA</name>
<dbReference type="Proteomes" id="UP000217790">
    <property type="component" value="Unassembled WGS sequence"/>
</dbReference>
<evidence type="ECO:0000313" key="4">
    <source>
        <dbReference type="Proteomes" id="UP000217790"/>
    </source>
</evidence>
<dbReference type="AlphaFoldDB" id="A0A2H3DDD2"/>
<reference evidence="4" key="1">
    <citation type="journal article" date="2017" name="Nat. Ecol. Evol.">
        <title>Genome expansion and lineage-specific genetic innovations in the forest pathogenic fungi Armillaria.</title>
        <authorList>
            <person name="Sipos G."/>
            <person name="Prasanna A.N."/>
            <person name="Walter M.C."/>
            <person name="O'Connor E."/>
            <person name="Balint B."/>
            <person name="Krizsan K."/>
            <person name="Kiss B."/>
            <person name="Hess J."/>
            <person name="Varga T."/>
            <person name="Slot J."/>
            <person name="Riley R."/>
            <person name="Boka B."/>
            <person name="Rigling D."/>
            <person name="Barry K."/>
            <person name="Lee J."/>
            <person name="Mihaltcheva S."/>
            <person name="LaButti K."/>
            <person name="Lipzen A."/>
            <person name="Waldron R."/>
            <person name="Moloney N.M."/>
            <person name="Sperisen C."/>
            <person name="Kredics L."/>
            <person name="Vagvoelgyi C."/>
            <person name="Patrignani A."/>
            <person name="Fitzpatrick D."/>
            <person name="Nagy I."/>
            <person name="Doyle S."/>
            <person name="Anderson J.B."/>
            <person name="Grigoriev I.V."/>
            <person name="Gueldener U."/>
            <person name="Muensterkoetter M."/>
            <person name="Nagy L.G."/>
        </authorList>
    </citation>
    <scope>NUCLEOTIDE SEQUENCE [LARGE SCALE GENOMIC DNA]</scope>
    <source>
        <strain evidence="4">Ar21-2</strain>
    </source>
</reference>
<evidence type="ECO:0000256" key="1">
    <source>
        <dbReference type="SAM" id="Phobius"/>
    </source>
</evidence>
<accession>A0A2H3DDD2</accession>
<evidence type="ECO:0000259" key="2">
    <source>
        <dbReference type="Pfam" id="PF20151"/>
    </source>
</evidence>
<dbReference type="InterPro" id="IPR045340">
    <property type="entry name" value="DUF6533"/>
</dbReference>
<feature type="transmembrane region" description="Helical" evidence="1">
    <location>
        <begin position="187"/>
        <end position="209"/>
    </location>
</feature>
<feature type="transmembrane region" description="Helical" evidence="1">
    <location>
        <begin position="80"/>
        <end position="102"/>
    </location>
</feature>
<keyword evidence="4" id="KW-1185">Reference proteome</keyword>
<keyword evidence="1" id="KW-1133">Transmembrane helix</keyword>
<dbReference type="InParanoid" id="A0A2H3DDD2"/>
<protein>
    <recommendedName>
        <fullName evidence="2">DUF6533 domain-containing protein</fullName>
    </recommendedName>
</protein>
<sequence length="269" mass="30983">MNAPVYAAGTLILWEYVITVDDEIDLFWSSKLSWIKCLFFANRYLPIALRVWAIIYECFLPSPVCDRRKPYPSDHLCRLILSPDSVVCVTVQILVMEGILVLRLWAITGRRRFLLGFFCCLLFLSMAATLGVYFFHTTTAPVRLYNWLSMLIFKFIMFLTAVFYRVRGVKATKILTQVRQNFGLKPMMGMLLRDSVFYFLIVLCCIPILALEDKSAMGLSFMSITITRMLLRLRKRAKPDLDLTISQVMELATFRVAIPAEQVPINSDT</sequence>
<dbReference type="OrthoDB" id="3023906at2759"/>
<organism evidence="3 4">
    <name type="scientific">Armillaria gallica</name>
    <name type="common">Bulbous honey fungus</name>
    <name type="synonym">Armillaria bulbosa</name>
    <dbReference type="NCBI Taxonomy" id="47427"/>
    <lineage>
        <taxon>Eukaryota</taxon>
        <taxon>Fungi</taxon>
        <taxon>Dikarya</taxon>
        <taxon>Basidiomycota</taxon>
        <taxon>Agaricomycotina</taxon>
        <taxon>Agaricomycetes</taxon>
        <taxon>Agaricomycetidae</taxon>
        <taxon>Agaricales</taxon>
        <taxon>Marasmiineae</taxon>
        <taxon>Physalacriaceae</taxon>
        <taxon>Armillaria</taxon>
    </lineage>
</organism>
<feature type="transmembrane region" description="Helical" evidence="1">
    <location>
        <begin position="114"/>
        <end position="135"/>
    </location>
</feature>
<dbReference type="EMBL" id="KZ293680">
    <property type="protein sequence ID" value="PBK87097.1"/>
    <property type="molecule type" value="Genomic_DNA"/>
</dbReference>
<keyword evidence="1" id="KW-0472">Membrane</keyword>
<feature type="domain" description="DUF6533" evidence="2">
    <location>
        <begin position="7"/>
        <end position="48"/>
    </location>
</feature>